<evidence type="ECO:0000256" key="14">
    <source>
        <dbReference type="ARBA" id="ARBA00023157"/>
    </source>
</evidence>
<evidence type="ECO:0000259" key="24">
    <source>
        <dbReference type="Pfam" id="PF17900"/>
    </source>
</evidence>
<feature type="binding site" evidence="18">
    <location>
        <position position="370"/>
    </location>
    <ligand>
        <name>Zn(2+)</name>
        <dbReference type="ChEBI" id="CHEBI:29105"/>
        <note>catalytic</note>
    </ligand>
</feature>
<evidence type="ECO:0000259" key="23">
    <source>
        <dbReference type="Pfam" id="PF11838"/>
    </source>
</evidence>
<evidence type="ECO:0000256" key="19">
    <source>
        <dbReference type="PIRSR" id="PIRSR634016-4"/>
    </source>
</evidence>
<dbReference type="GO" id="GO:0005886">
    <property type="term" value="C:plasma membrane"/>
    <property type="evidence" value="ECO:0007669"/>
    <property type="project" value="UniProtKB-SubCell"/>
</dbReference>
<name>A0A0M4ED13_DROBS</name>
<comment type="subcellular location">
    <subcellularLocation>
        <location evidence="2">Cell membrane</location>
        <topology evidence="2">Lipid-anchor</topology>
        <topology evidence="2">GPI-anchor</topology>
    </subcellularLocation>
</comment>
<dbReference type="SUPFAM" id="SSF55486">
    <property type="entry name" value="Metalloproteases ('zincins'), catalytic domain"/>
    <property type="match status" value="1"/>
</dbReference>
<evidence type="ECO:0000259" key="22">
    <source>
        <dbReference type="Pfam" id="PF01433"/>
    </source>
</evidence>
<evidence type="ECO:0000256" key="4">
    <source>
        <dbReference type="ARBA" id="ARBA00022438"/>
    </source>
</evidence>
<dbReference type="CDD" id="cd09601">
    <property type="entry name" value="M1_APN-Q_like"/>
    <property type="match status" value="1"/>
</dbReference>
<dbReference type="AlphaFoldDB" id="A0A0M4ED13"/>
<dbReference type="GO" id="GO:0098552">
    <property type="term" value="C:side of membrane"/>
    <property type="evidence" value="ECO:0007669"/>
    <property type="project" value="UniProtKB-KW"/>
</dbReference>
<evidence type="ECO:0000256" key="12">
    <source>
        <dbReference type="ARBA" id="ARBA00023049"/>
    </source>
</evidence>
<sequence length="944" mass="107059">MARVVVQLTAVLLLLACAYRTQAFPPFEELQRFEQPALRAEPLADGDTYRLPNDTLPSHYAVELWTNVHNGETAFTGKVAISLKVLKATTEIVVHQRQLEKFSAVIRKTGTTEDKKLEISQDQEREFLKLSATGLTFEADSEWLLTIEYEGKLRRDNGGFYLSTYTDAEGKEKYLATTQFESTDARHAFPCYDEPAKRAQFTITINHDVSYNAISNMPVDETKTKAGVTVFQTTPSMPSYLVAFIVSEFVASGGELNGLPQRVFSRKGTEHEQEWALTTGMLVEKRLSGYFDVPFSLPKLDQAAIPDFAAGAMENWGLATYREEYLLYNTENSTVNTQTNIATIEAHEDAHMWFGDLVAIEWWSYLWLKEGFATLFENLAIDLAYPEWDIFQLFHAGSYQNAMATDANPNTRAMTHFVEKPSDISQLYDNIAYAKAGSMLNMWRHALTNAVFQRGLHIYLDTHKYSAANETHLFDAIALAAVEMNHEVPSKVSDMMESWTRQGGLPMLTVERNGNEIKIKQEQYTNDKSYTSEKLWHVPINYVLANKPDFRDTVATHFLEKSKEITIKESALTDDQWIILNKQSVGYYRVNYDARNWQLITEGLAKRPHKIHPNNRAQLISDLYRFTTSGRVSHGTLLNLLQYLPQETQYSPWSAANTAFVLFNRYLSGDKDYANFQFYVSALVNEQYDKFGINDVDGEQHLAKYTRNVIINLACLAGLSNCLTETRAKLNDLVENGKHIEANLQTQVYCQGLKNADDKIFNFVFDKLMNSNDQAERRLLISSLGCAQNEQQLQKYVKSSIDMNNKLRTQERSTVLSPVYSRGETGLLVSMDFLIENWQEYSKLNPGFGGVSPLYVDVVSMSAYVVNDKQEAKMTELLAAIKDSEVMGTQLQSSVDANIKSNKDWLASNREPIISYVNHFRNSSATFGVSMLVLALSLLCSKLF</sequence>
<dbReference type="GO" id="GO:0005737">
    <property type="term" value="C:cytoplasm"/>
    <property type="evidence" value="ECO:0007669"/>
    <property type="project" value="TreeGrafter"/>
</dbReference>
<dbReference type="InterPro" id="IPR001930">
    <property type="entry name" value="Peptidase_M1"/>
</dbReference>
<dbReference type="Gene3D" id="2.60.40.1730">
    <property type="entry name" value="tricorn interacting facor f3 domain"/>
    <property type="match status" value="1"/>
</dbReference>
<keyword evidence="26" id="KW-1185">Reference proteome</keyword>
<feature type="signal peptide" evidence="21">
    <location>
        <begin position="1"/>
        <end position="23"/>
    </location>
</feature>
<dbReference type="GO" id="GO:0005615">
    <property type="term" value="C:extracellular space"/>
    <property type="evidence" value="ECO:0007669"/>
    <property type="project" value="TreeGrafter"/>
</dbReference>
<dbReference type="GO" id="GO:0070006">
    <property type="term" value="F:metalloaminopeptidase activity"/>
    <property type="evidence" value="ECO:0007669"/>
    <property type="project" value="TreeGrafter"/>
</dbReference>
<dbReference type="Pfam" id="PF11838">
    <property type="entry name" value="ERAP1_C"/>
    <property type="match status" value="1"/>
</dbReference>
<dbReference type="SUPFAM" id="SSF63737">
    <property type="entry name" value="Leukotriene A4 hydrolase N-terminal domain"/>
    <property type="match status" value="1"/>
</dbReference>
<feature type="chain" id="PRO_5005793101" description="Aminopeptidase" evidence="21">
    <location>
        <begin position="24"/>
        <end position="944"/>
    </location>
</feature>
<proteinExistence type="inferred from homology"/>
<evidence type="ECO:0000313" key="26">
    <source>
        <dbReference type="Proteomes" id="UP000494163"/>
    </source>
</evidence>
<organism evidence="25 26">
    <name type="scientific">Drosophila busckii</name>
    <name type="common">Fruit fly</name>
    <dbReference type="NCBI Taxonomy" id="30019"/>
    <lineage>
        <taxon>Eukaryota</taxon>
        <taxon>Metazoa</taxon>
        <taxon>Ecdysozoa</taxon>
        <taxon>Arthropoda</taxon>
        <taxon>Hexapoda</taxon>
        <taxon>Insecta</taxon>
        <taxon>Pterygota</taxon>
        <taxon>Neoptera</taxon>
        <taxon>Endopterygota</taxon>
        <taxon>Diptera</taxon>
        <taxon>Brachycera</taxon>
        <taxon>Muscomorpha</taxon>
        <taxon>Ephydroidea</taxon>
        <taxon>Drosophilidae</taxon>
        <taxon>Drosophila</taxon>
    </lineage>
</organism>
<keyword evidence="6" id="KW-0336">GPI-anchor</keyword>
<evidence type="ECO:0000256" key="8">
    <source>
        <dbReference type="ARBA" id="ARBA00022723"/>
    </source>
</evidence>
<keyword evidence="13" id="KW-0472">Membrane</keyword>
<accession>A0A0M4ED13</accession>
<dbReference type="EC" id="3.4.11.-" evidence="20"/>
<evidence type="ECO:0000256" key="18">
    <source>
        <dbReference type="PIRSR" id="PIRSR634016-3"/>
    </source>
</evidence>
<dbReference type="InterPro" id="IPR050344">
    <property type="entry name" value="Peptidase_M1_aminopeptidases"/>
</dbReference>
<evidence type="ECO:0000256" key="1">
    <source>
        <dbReference type="ARBA" id="ARBA00000098"/>
    </source>
</evidence>
<evidence type="ECO:0000256" key="6">
    <source>
        <dbReference type="ARBA" id="ARBA00022622"/>
    </source>
</evidence>
<dbReference type="InterPro" id="IPR024571">
    <property type="entry name" value="ERAP1-like_C_dom"/>
</dbReference>
<dbReference type="PANTHER" id="PTHR11533">
    <property type="entry name" value="PROTEASE M1 ZINC METALLOPROTEASE"/>
    <property type="match status" value="1"/>
</dbReference>
<keyword evidence="9 21" id="KW-0732">Signal</keyword>
<dbReference type="EMBL" id="CP012526">
    <property type="protein sequence ID" value="ALC45616.1"/>
    <property type="molecule type" value="Genomic_DNA"/>
</dbReference>
<dbReference type="Proteomes" id="UP000494163">
    <property type="component" value="Chromosome 3R"/>
</dbReference>
<feature type="binding site" evidence="18">
    <location>
        <position position="351"/>
    </location>
    <ligand>
        <name>Zn(2+)</name>
        <dbReference type="ChEBI" id="CHEBI:29105"/>
        <note>catalytic</note>
    </ligand>
</feature>
<dbReference type="Pfam" id="PF17900">
    <property type="entry name" value="Peptidase_M1_N"/>
    <property type="match status" value="1"/>
</dbReference>
<dbReference type="FunFam" id="2.60.40.1730:FF:000002">
    <property type="entry name" value="Aminopeptidase"/>
    <property type="match status" value="1"/>
</dbReference>
<dbReference type="PANTHER" id="PTHR11533:SF290">
    <property type="entry name" value="AMINOPEPTIDASE"/>
    <property type="match status" value="1"/>
</dbReference>
<evidence type="ECO:0000256" key="15">
    <source>
        <dbReference type="ARBA" id="ARBA00023180"/>
    </source>
</evidence>
<evidence type="ECO:0000313" key="25">
    <source>
        <dbReference type="EMBL" id="ALC45616.1"/>
    </source>
</evidence>
<evidence type="ECO:0000256" key="7">
    <source>
        <dbReference type="ARBA" id="ARBA00022670"/>
    </source>
</evidence>
<dbReference type="FunFam" id="1.25.50.20:FF:000001">
    <property type="entry name" value="Aminopeptidase"/>
    <property type="match status" value="1"/>
</dbReference>
<evidence type="ECO:0000256" key="20">
    <source>
        <dbReference type="RuleBase" id="RU364040"/>
    </source>
</evidence>
<comment type="similarity">
    <text evidence="3 20">Belongs to the peptidase M1 family.</text>
</comment>
<dbReference type="FunFam" id="2.60.40.1910:FF:000008">
    <property type="entry name" value="Aminopeptidase"/>
    <property type="match status" value="1"/>
</dbReference>
<dbReference type="GO" id="GO:0042277">
    <property type="term" value="F:peptide binding"/>
    <property type="evidence" value="ECO:0007669"/>
    <property type="project" value="TreeGrafter"/>
</dbReference>
<keyword evidence="12 20" id="KW-0482">Metalloprotease</keyword>
<dbReference type="SMR" id="A0A0M4ED13"/>
<dbReference type="GO" id="GO:0016285">
    <property type="term" value="F:alanyl aminopeptidase activity"/>
    <property type="evidence" value="ECO:0007669"/>
    <property type="project" value="UniProtKB-EC"/>
</dbReference>
<feature type="site" description="Transition state stabilizer" evidence="19">
    <location>
        <position position="433"/>
    </location>
</feature>
<keyword evidence="14" id="KW-1015">Disulfide bond</keyword>
<keyword evidence="10 20" id="KW-0378">Hydrolase</keyword>
<dbReference type="STRING" id="30019.A0A0M4ED13"/>
<dbReference type="InterPro" id="IPR014782">
    <property type="entry name" value="Peptidase_M1_dom"/>
</dbReference>
<protein>
    <recommendedName>
        <fullName evidence="20">Aminopeptidase</fullName>
        <ecNumber evidence="20">3.4.11.-</ecNumber>
    </recommendedName>
</protein>
<evidence type="ECO:0000256" key="9">
    <source>
        <dbReference type="ARBA" id="ARBA00022729"/>
    </source>
</evidence>
<evidence type="ECO:0000256" key="10">
    <source>
        <dbReference type="ARBA" id="ARBA00022801"/>
    </source>
</evidence>
<keyword evidence="11 18" id="KW-0862">Zinc</keyword>
<keyword evidence="7 20" id="KW-0645">Protease</keyword>
<dbReference type="InterPro" id="IPR027268">
    <property type="entry name" value="Peptidase_M4/M1_CTD_sf"/>
</dbReference>
<evidence type="ECO:0000256" key="13">
    <source>
        <dbReference type="ARBA" id="ARBA00023136"/>
    </source>
</evidence>
<dbReference type="PRINTS" id="PR00756">
    <property type="entry name" value="ALADIPTASE"/>
</dbReference>
<dbReference type="GO" id="GO:0043171">
    <property type="term" value="P:peptide catabolic process"/>
    <property type="evidence" value="ECO:0007669"/>
    <property type="project" value="TreeGrafter"/>
</dbReference>
<dbReference type="Pfam" id="PF01433">
    <property type="entry name" value="Peptidase_M1"/>
    <property type="match status" value="1"/>
</dbReference>
<keyword evidence="16" id="KW-0449">Lipoprotein</keyword>
<dbReference type="Gene3D" id="2.60.40.1910">
    <property type="match status" value="1"/>
</dbReference>
<dbReference type="OrthoDB" id="510539at2759"/>
<comment type="catalytic activity">
    <reaction evidence="1">
        <text>Release of an N-terminal amino acid, Xaa-|-Yaa- from a peptide, amide or arylamide. Xaa is preferably Ala, but may be most amino acids including Pro (slow action). When a terminal hydrophobic residue is followed by a prolyl residue, the two may be released as an intact Xaa-Pro dipeptide.</text>
        <dbReference type="EC" id="3.4.11.2"/>
    </reaction>
</comment>
<dbReference type="GO" id="GO:0008270">
    <property type="term" value="F:zinc ion binding"/>
    <property type="evidence" value="ECO:0007669"/>
    <property type="project" value="UniProtKB-UniRule"/>
</dbReference>
<feature type="binding site" evidence="18">
    <location>
        <position position="347"/>
    </location>
    <ligand>
        <name>Zn(2+)</name>
        <dbReference type="ChEBI" id="CHEBI:29105"/>
        <note>catalytic</note>
    </ligand>
</feature>
<evidence type="ECO:0000256" key="11">
    <source>
        <dbReference type="ARBA" id="ARBA00022833"/>
    </source>
</evidence>
<dbReference type="Gene3D" id="1.10.390.10">
    <property type="entry name" value="Neutral Protease Domain 2"/>
    <property type="match status" value="1"/>
</dbReference>
<comment type="cofactor">
    <cofactor evidence="18 20">
        <name>Zn(2+)</name>
        <dbReference type="ChEBI" id="CHEBI:29105"/>
    </cofactor>
    <text evidence="18 20">Binds 1 zinc ion per subunit.</text>
</comment>
<dbReference type="InterPro" id="IPR045357">
    <property type="entry name" value="Aminopeptidase_N-like_N"/>
</dbReference>
<dbReference type="InterPro" id="IPR042097">
    <property type="entry name" value="Aminopeptidase_N-like_N_sf"/>
</dbReference>
<dbReference type="OMA" id="QYAPWSA"/>
<feature type="domain" description="Peptidase M1 membrane alanine aminopeptidase" evidence="22">
    <location>
        <begin position="287"/>
        <end position="499"/>
    </location>
</feature>
<dbReference type="Gene3D" id="1.25.50.20">
    <property type="match status" value="1"/>
</dbReference>
<gene>
    <name evidence="25" type="ORF">Dbus_chr3Rg366</name>
</gene>
<evidence type="ECO:0000256" key="17">
    <source>
        <dbReference type="PIRSR" id="PIRSR634016-1"/>
    </source>
</evidence>
<keyword evidence="15" id="KW-0325">Glycoprotein</keyword>
<dbReference type="InterPro" id="IPR034016">
    <property type="entry name" value="M1_APN-typ"/>
</dbReference>
<evidence type="ECO:0000256" key="5">
    <source>
        <dbReference type="ARBA" id="ARBA00022475"/>
    </source>
</evidence>
<feature type="domain" description="ERAP1-like C-terminal" evidence="23">
    <location>
        <begin position="577"/>
        <end position="891"/>
    </location>
</feature>
<keyword evidence="8 18" id="KW-0479">Metal-binding</keyword>
<dbReference type="PROSITE" id="PS51257">
    <property type="entry name" value="PROKAR_LIPOPROTEIN"/>
    <property type="match status" value="1"/>
</dbReference>
<evidence type="ECO:0000256" key="21">
    <source>
        <dbReference type="SAM" id="SignalP"/>
    </source>
</evidence>
<evidence type="ECO:0000256" key="2">
    <source>
        <dbReference type="ARBA" id="ARBA00004609"/>
    </source>
</evidence>
<evidence type="ECO:0000256" key="3">
    <source>
        <dbReference type="ARBA" id="ARBA00010136"/>
    </source>
</evidence>
<dbReference type="GO" id="GO:0006508">
    <property type="term" value="P:proteolysis"/>
    <property type="evidence" value="ECO:0007669"/>
    <property type="project" value="UniProtKB-KW"/>
</dbReference>
<evidence type="ECO:0000256" key="16">
    <source>
        <dbReference type="ARBA" id="ARBA00023288"/>
    </source>
</evidence>
<reference evidence="25 26" key="1">
    <citation type="submission" date="2015-08" db="EMBL/GenBank/DDBJ databases">
        <title>Ancestral chromatin configuration constrains chromatin evolution on differentiating sex chromosomes in Drosophila.</title>
        <authorList>
            <person name="Zhou Q."/>
            <person name="Bachtrog D."/>
        </authorList>
    </citation>
    <scope>NUCLEOTIDE SEQUENCE [LARGE SCALE GENOMIC DNA]</scope>
    <source>
        <tissue evidence="25">Whole larvae</tissue>
    </source>
</reference>
<feature type="active site" description="Proton acceptor" evidence="17">
    <location>
        <position position="348"/>
    </location>
</feature>
<keyword evidence="5" id="KW-1003">Cell membrane</keyword>
<dbReference type="FunFam" id="1.10.390.10:FF:000013">
    <property type="entry name" value="Aminopeptidase N"/>
    <property type="match status" value="1"/>
</dbReference>
<keyword evidence="4 20" id="KW-0031">Aminopeptidase</keyword>
<feature type="domain" description="Aminopeptidase N-like N-terminal" evidence="24">
    <location>
        <begin position="57"/>
        <end position="241"/>
    </location>
</feature>